<sequence>MDPSFYSYSQSPSHLRRSGGDLQEQQREEQKLRLIQQIGDRRAPSLRLQGRSMSARDSREDTYYHATNNQGGLVAHTYDLLQSTGGMSLRPQSSQKLSAPRILPATPQQFSNNCQARSPPSLSPTRQQEPSSPQQGLSRSPSNSTRKLPTVPAEEYLAMPEAVESKDHLSSKRKLFSHKLNGQWRSMGQNDSQMNSNVNNSNHQEGLAAYPLSTASVSFDFSGTDHPSGSSKSSGLPPSGNKTPSPRREHSPQAQGSKSARARASVTIRTDSTTSESGTLATSNHLSVTGEGAKVHESLSLNNLTKDGSSSCGSNAAGAPGSLPRRAPKKRSPASNSTRTNSSSNVISSSNKSSRESPSSKSTSSIKRPIGISSASQQIIGYCMDNAKGDIAGRVVARMAHKRDDFAGFCTNLSPENWLAFLNQFREYLMEVVKNLQRVEKDQRSINEIWVQPSSQTSSWIQADFFSIMADALITECVFLDGATHQPTEAIEAWSELVSGHMFSNIRDGYYQQIRYLRRNTQCFSSMFSHSSDQSTEGVDVPAAPANCNSTANGSNSTSCISVPNNK</sequence>
<proteinExistence type="predicted"/>
<dbReference type="GO" id="GO:0020037">
    <property type="term" value="F:heme binding"/>
    <property type="evidence" value="ECO:0007669"/>
    <property type="project" value="InterPro"/>
</dbReference>
<evidence type="ECO:0000256" key="1">
    <source>
        <dbReference type="SAM" id="MobiDB-lite"/>
    </source>
</evidence>
<name>A0A915E6U2_9BILA</name>
<feature type="compositionally biased region" description="Low complexity" evidence="1">
    <location>
        <begin position="308"/>
        <end position="322"/>
    </location>
</feature>
<feature type="region of interest" description="Disordered" evidence="1">
    <location>
        <begin position="1"/>
        <end position="59"/>
    </location>
</feature>
<dbReference type="Proteomes" id="UP000887574">
    <property type="component" value="Unplaced"/>
</dbReference>
<dbReference type="GO" id="GO:0019825">
    <property type="term" value="F:oxygen binding"/>
    <property type="evidence" value="ECO:0007669"/>
    <property type="project" value="InterPro"/>
</dbReference>
<dbReference type="InterPro" id="IPR012292">
    <property type="entry name" value="Globin/Proto"/>
</dbReference>
<evidence type="ECO:0000313" key="3">
    <source>
        <dbReference type="WBParaSite" id="jg3179"/>
    </source>
</evidence>
<dbReference type="WBParaSite" id="jg3179">
    <property type="protein sequence ID" value="jg3179"/>
    <property type="gene ID" value="jg3179"/>
</dbReference>
<feature type="region of interest" description="Disordered" evidence="1">
    <location>
        <begin position="220"/>
        <end position="287"/>
    </location>
</feature>
<keyword evidence="2" id="KW-1185">Reference proteome</keyword>
<feature type="region of interest" description="Disordered" evidence="1">
    <location>
        <begin position="184"/>
        <end position="204"/>
    </location>
</feature>
<feature type="compositionally biased region" description="Polar residues" evidence="1">
    <location>
        <begin position="109"/>
        <end position="147"/>
    </location>
</feature>
<feature type="region of interest" description="Disordered" evidence="1">
    <location>
        <begin position="109"/>
        <end position="149"/>
    </location>
</feature>
<protein>
    <submittedName>
        <fullName evidence="3">Uncharacterized protein</fullName>
    </submittedName>
</protein>
<feature type="compositionally biased region" description="Polar residues" evidence="1">
    <location>
        <begin position="267"/>
        <end position="287"/>
    </location>
</feature>
<evidence type="ECO:0000313" key="2">
    <source>
        <dbReference type="Proteomes" id="UP000887574"/>
    </source>
</evidence>
<reference evidence="3" key="1">
    <citation type="submission" date="2022-11" db="UniProtKB">
        <authorList>
            <consortium name="WormBaseParasite"/>
        </authorList>
    </citation>
    <scope>IDENTIFICATION</scope>
</reference>
<dbReference type="Gene3D" id="1.10.490.10">
    <property type="entry name" value="Globins"/>
    <property type="match status" value="1"/>
</dbReference>
<organism evidence="2 3">
    <name type="scientific">Ditylenchus dipsaci</name>
    <dbReference type="NCBI Taxonomy" id="166011"/>
    <lineage>
        <taxon>Eukaryota</taxon>
        <taxon>Metazoa</taxon>
        <taxon>Ecdysozoa</taxon>
        <taxon>Nematoda</taxon>
        <taxon>Chromadorea</taxon>
        <taxon>Rhabditida</taxon>
        <taxon>Tylenchina</taxon>
        <taxon>Tylenchomorpha</taxon>
        <taxon>Sphaerularioidea</taxon>
        <taxon>Anguinidae</taxon>
        <taxon>Anguininae</taxon>
        <taxon>Ditylenchus</taxon>
    </lineage>
</organism>
<feature type="region of interest" description="Disordered" evidence="1">
    <location>
        <begin position="306"/>
        <end position="368"/>
    </location>
</feature>
<feature type="compositionally biased region" description="Polar residues" evidence="1">
    <location>
        <begin position="1"/>
        <end position="13"/>
    </location>
</feature>
<dbReference type="AlphaFoldDB" id="A0A915E6U2"/>
<feature type="compositionally biased region" description="Low complexity" evidence="1">
    <location>
        <begin position="333"/>
        <end position="368"/>
    </location>
</feature>
<accession>A0A915E6U2</accession>
<feature type="region of interest" description="Disordered" evidence="1">
    <location>
        <begin position="547"/>
        <end position="567"/>
    </location>
</feature>
<feature type="compositionally biased region" description="Low complexity" evidence="1">
    <location>
        <begin position="227"/>
        <end position="240"/>
    </location>
</feature>